<keyword evidence="3" id="KW-1185">Reference proteome</keyword>
<proteinExistence type="predicted"/>
<dbReference type="OrthoDB" id="9861755at2"/>
<sequence length="126" mass="14354">MQTTTRTRLLFTLLGTVIGGLAVGTVFVFYALATKHHYQELETFYRGNVAGHEVVGISYFDYHGVGFMESNKWKVQMRRADDQLVTLYQSRPLFQEALPHQPKIEVLDNVIHIDDGIVKLAITVEK</sequence>
<protein>
    <submittedName>
        <fullName evidence="2">Uncharacterized protein</fullName>
    </submittedName>
</protein>
<organism evidence="2 3">
    <name type="scientific">Roseimicrobium gellanilyticum</name>
    <dbReference type="NCBI Taxonomy" id="748857"/>
    <lineage>
        <taxon>Bacteria</taxon>
        <taxon>Pseudomonadati</taxon>
        <taxon>Verrucomicrobiota</taxon>
        <taxon>Verrucomicrobiia</taxon>
        <taxon>Verrucomicrobiales</taxon>
        <taxon>Verrucomicrobiaceae</taxon>
        <taxon>Roseimicrobium</taxon>
    </lineage>
</organism>
<evidence type="ECO:0000313" key="3">
    <source>
        <dbReference type="Proteomes" id="UP000253426"/>
    </source>
</evidence>
<evidence type="ECO:0000313" key="2">
    <source>
        <dbReference type="EMBL" id="RBP45802.1"/>
    </source>
</evidence>
<reference evidence="2 3" key="1">
    <citation type="submission" date="2018-06" db="EMBL/GenBank/DDBJ databases">
        <title>Genomic Encyclopedia of Type Strains, Phase IV (KMG-IV): sequencing the most valuable type-strain genomes for metagenomic binning, comparative biology and taxonomic classification.</title>
        <authorList>
            <person name="Goeker M."/>
        </authorList>
    </citation>
    <scope>NUCLEOTIDE SEQUENCE [LARGE SCALE GENOMIC DNA]</scope>
    <source>
        <strain evidence="2 3">DSM 25532</strain>
    </source>
</reference>
<dbReference type="Proteomes" id="UP000253426">
    <property type="component" value="Unassembled WGS sequence"/>
</dbReference>
<dbReference type="EMBL" id="QNRR01000002">
    <property type="protein sequence ID" value="RBP45802.1"/>
    <property type="molecule type" value="Genomic_DNA"/>
</dbReference>
<name>A0A366HQ74_9BACT</name>
<gene>
    <name evidence="2" type="ORF">DES53_102184</name>
</gene>
<keyword evidence="1" id="KW-0812">Transmembrane</keyword>
<dbReference type="RefSeq" id="WP_147263242.1">
    <property type="nucleotide sequence ID" value="NZ_QNRR01000002.1"/>
</dbReference>
<comment type="caution">
    <text evidence="2">The sequence shown here is derived from an EMBL/GenBank/DDBJ whole genome shotgun (WGS) entry which is preliminary data.</text>
</comment>
<feature type="transmembrane region" description="Helical" evidence="1">
    <location>
        <begin position="9"/>
        <end position="33"/>
    </location>
</feature>
<evidence type="ECO:0000256" key="1">
    <source>
        <dbReference type="SAM" id="Phobius"/>
    </source>
</evidence>
<accession>A0A366HQ74</accession>
<keyword evidence="1" id="KW-0472">Membrane</keyword>
<keyword evidence="1" id="KW-1133">Transmembrane helix</keyword>
<dbReference type="AlphaFoldDB" id="A0A366HQ74"/>